<sequence length="262" mass="28647">MDLPSFISRLYDRYHLTYQVALILSCGSMIGSAIFFPLDAIGSHGFCDILIAIFVVSATVWHILELEALIEYWVYTIPPGLVILLLAVVFAGPSRADVAAWLPFSIVTLSLTTVAIQSIRQRHHPGNVTPNGHADDTSPRLYLAHQSIIRFLREPGPLYIRQPSTTQATLTERSTLTLSSTPARARPSWGHRVLEFFVDPAAFWNDQQPSRRSSQTSLEGSCGRGAAPALPGGGEDLPPDAELGMYSPLLGLDHPREASTDS</sequence>
<feature type="transmembrane region" description="Helical" evidence="2">
    <location>
        <begin position="70"/>
        <end position="91"/>
    </location>
</feature>
<evidence type="ECO:0000313" key="4">
    <source>
        <dbReference type="Proteomes" id="UP000284375"/>
    </source>
</evidence>
<feature type="region of interest" description="Disordered" evidence="1">
    <location>
        <begin position="164"/>
        <end position="184"/>
    </location>
</feature>
<gene>
    <name evidence="3" type="ORF">VSDG_08034</name>
</gene>
<feature type="transmembrane region" description="Helical" evidence="2">
    <location>
        <begin position="45"/>
        <end position="64"/>
    </location>
</feature>
<evidence type="ECO:0000256" key="2">
    <source>
        <dbReference type="SAM" id="Phobius"/>
    </source>
</evidence>
<evidence type="ECO:0000256" key="1">
    <source>
        <dbReference type="SAM" id="MobiDB-lite"/>
    </source>
</evidence>
<dbReference type="OrthoDB" id="5238081at2759"/>
<keyword evidence="4" id="KW-1185">Reference proteome</keyword>
<keyword evidence="2" id="KW-0812">Transmembrane</keyword>
<organism evidence="3 4">
    <name type="scientific">Cytospora chrysosperma</name>
    <name type="common">Cytospora canker fungus</name>
    <name type="synonym">Sphaeria chrysosperma</name>
    <dbReference type="NCBI Taxonomy" id="252740"/>
    <lineage>
        <taxon>Eukaryota</taxon>
        <taxon>Fungi</taxon>
        <taxon>Dikarya</taxon>
        <taxon>Ascomycota</taxon>
        <taxon>Pezizomycotina</taxon>
        <taxon>Sordariomycetes</taxon>
        <taxon>Sordariomycetidae</taxon>
        <taxon>Diaporthales</taxon>
        <taxon>Cytosporaceae</taxon>
        <taxon>Cytospora</taxon>
    </lineage>
</organism>
<feature type="region of interest" description="Disordered" evidence="1">
    <location>
        <begin position="207"/>
        <end position="262"/>
    </location>
</feature>
<evidence type="ECO:0000313" key="3">
    <source>
        <dbReference type="EMBL" id="ROV90878.1"/>
    </source>
</evidence>
<feature type="transmembrane region" description="Helical" evidence="2">
    <location>
        <begin position="20"/>
        <end position="38"/>
    </location>
</feature>
<name>A0A423VIP9_CYTCH</name>
<keyword evidence="2" id="KW-0472">Membrane</keyword>
<protein>
    <submittedName>
        <fullName evidence="3">Uncharacterized protein</fullName>
    </submittedName>
</protein>
<feature type="compositionally biased region" description="Basic and acidic residues" evidence="1">
    <location>
        <begin position="253"/>
        <end position="262"/>
    </location>
</feature>
<proteinExistence type="predicted"/>
<feature type="transmembrane region" description="Helical" evidence="2">
    <location>
        <begin position="98"/>
        <end position="119"/>
    </location>
</feature>
<feature type="compositionally biased region" description="Polar residues" evidence="1">
    <location>
        <begin position="207"/>
        <end position="219"/>
    </location>
</feature>
<comment type="caution">
    <text evidence="3">The sequence shown here is derived from an EMBL/GenBank/DDBJ whole genome shotgun (WGS) entry which is preliminary data.</text>
</comment>
<dbReference type="Proteomes" id="UP000284375">
    <property type="component" value="Unassembled WGS sequence"/>
</dbReference>
<dbReference type="EMBL" id="LJZO01000047">
    <property type="protein sequence ID" value="ROV90878.1"/>
    <property type="molecule type" value="Genomic_DNA"/>
</dbReference>
<reference evidence="3 4" key="1">
    <citation type="submission" date="2015-09" db="EMBL/GenBank/DDBJ databases">
        <title>Host preference determinants of Valsa canker pathogens revealed by comparative genomics.</title>
        <authorList>
            <person name="Yin Z."/>
            <person name="Huang L."/>
        </authorList>
    </citation>
    <scope>NUCLEOTIDE SEQUENCE [LARGE SCALE GENOMIC DNA]</scope>
    <source>
        <strain evidence="3 4">YSFL</strain>
    </source>
</reference>
<accession>A0A423VIP9</accession>
<keyword evidence="2" id="KW-1133">Transmembrane helix</keyword>
<dbReference type="AlphaFoldDB" id="A0A423VIP9"/>
<feature type="compositionally biased region" description="Low complexity" evidence="1">
    <location>
        <begin position="169"/>
        <end position="181"/>
    </location>
</feature>